<dbReference type="SMART" id="SM00418">
    <property type="entry name" value="HTH_ARSR"/>
    <property type="match status" value="1"/>
</dbReference>
<dbReference type="InterPro" id="IPR011991">
    <property type="entry name" value="ArsR-like_HTH"/>
</dbReference>
<dbReference type="Gene3D" id="1.10.10.10">
    <property type="entry name" value="Winged helix-like DNA-binding domain superfamily/Winged helix DNA-binding domain"/>
    <property type="match status" value="1"/>
</dbReference>
<evidence type="ECO:0000313" key="5">
    <source>
        <dbReference type="EMBL" id="MCX2561213.1"/>
    </source>
</evidence>
<dbReference type="InterPro" id="IPR001845">
    <property type="entry name" value="HTH_ArsR_DNA-bd_dom"/>
</dbReference>
<gene>
    <name evidence="5" type="ORF">OQ252_07355</name>
</gene>
<organism evidence="5 6">
    <name type="scientific">Acetobacter farinalis</name>
    <dbReference type="NCBI Taxonomy" id="1260984"/>
    <lineage>
        <taxon>Bacteria</taxon>
        <taxon>Pseudomonadati</taxon>
        <taxon>Pseudomonadota</taxon>
        <taxon>Alphaproteobacteria</taxon>
        <taxon>Acetobacterales</taxon>
        <taxon>Acetobacteraceae</taxon>
        <taxon>Acetobacter</taxon>
    </lineage>
</organism>
<accession>A0ABT3Q7D4</accession>
<dbReference type="PRINTS" id="PR00778">
    <property type="entry name" value="HTHARSR"/>
</dbReference>
<dbReference type="Proteomes" id="UP001526446">
    <property type="component" value="Unassembled WGS sequence"/>
</dbReference>
<dbReference type="NCBIfam" id="NF033788">
    <property type="entry name" value="HTH_metalloreg"/>
    <property type="match status" value="1"/>
</dbReference>
<evidence type="ECO:0000256" key="2">
    <source>
        <dbReference type="ARBA" id="ARBA00023125"/>
    </source>
</evidence>
<dbReference type="EMBL" id="JAPIUX010000005">
    <property type="protein sequence ID" value="MCX2561213.1"/>
    <property type="molecule type" value="Genomic_DNA"/>
</dbReference>
<keyword evidence="6" id="KW-1185">Reference proteome</keyword>
<dbReference type="InterPro" id="IPR036390">
    <property type="entry name" value="WH_DNA-bd_sf"/>
</dbReference>
<proteinExistence type="predicted"/>
<dbReference type="InterPro" id="IPR036388">
    <property type="entry name" value="WH-like_DNA-bd_sf"/>
</dbReference>
<protein>
    <submittedName>
        <fullName evidence="5">Metalloregulator ArsR/SmtB family transcription factor</fullName>
    </submittedName>
</protein>
<evidence type="ECO:0000256" key="3">
    <source>
        <dbReference type="ARBA" id="ARBA00023163"/>
    </source>
</evidence>
<dbReference type="PROSITE" id="PS50987">
    <property type="entry name" value="HTH_ARSR_2"/>
    <property type="match status" value="1"/>
</dbReference>
<keyword evidence="2" id="KW-0238">DNA-binding</keyword>
<evidence type="ECO:0000259" key="4">
    <source>
        <dbReference type="PROSITE" id="PS50987"/>
    </source>
</evidence>
<dbReference type="CDD" id="cd00090">
    <property type="entry name" value="HTH_ARSR"/>
    <property type="match status" value="1"/>
</dbReference>
<reference evidence="5 6" key="1">
    <citation type="submission" date="2022-11" db="EMBL/GenBank/DDBJ databases">
        <title>Genome sequencing of Acetobacter type strain.</title>
        <authorList>
            <person name="Heo J."/>
            <person name="Lee D."/>
            <person name="Han B.-H."/>
            <person name="Hong S.-B."/>
            <person name="Kwon S.-W."/>
        </authorList>
    </citation>
    <scope>NUCLEOTIDE SEQUENCE [LARGE SCALE GENOMIC DNA]</scope>
    <source>
        <strain evidence="5 6">KACC 21251</strain>
    </source>
</reference>
<evidence type="ECO:0000256" key="1">
    <source>
        <dbReference type="ARBA" id="ARBA00023015"/>
    </source>
</evidence>
<dbReference type="RefSeq" id="WP_166121589.1">
    <property type="nucleotide sequence ID" value="NZ_JAPIUX010000005.1"/>
</dbReference>
<feature type="domain" description="HTH arsR-type" evidence="4">
    <location>
        <begin position="6"/>
        <end position="100"/>
    </location>
</feature>
<sequence length="131" mass="14558">MRDLWKSRPQADLAADKLRKFAQPQRLMILSLLLEGEKSVSDIDAATAIGQPTLSQQLAELRKAELVSSRRLAKQVYYRLADESVATCIRSIEAVFGAESPDETSVHVVKPEVRPVTRGIIRGAANFVKIR</sequence>
<comment type="caution">
    <text evidence="5">The sequence shown here is derived from an EMBL/GenBank/DDBJ whole genome shotgun (WGS) entry which is preliminary data.</text>
</comment>
<dbReference type="InterPro" id="IPR051011">
    <property type="entry name" value="Metal_resp_trans_reg"/>
</dbReference>
<dbReference type="PANTHER" id="PTHR43132">
    <property type="entry name" value="ARSENICAL RESISTANCE OPERON REPRESSOR ARSR-RELATED"/>
    <property type="match status" value="1"/>
</dbReference>
<name>A0ABT3Q7D4_9PROT</name>
<dbReference type="Pfam" id="PF01022">
    <property type="entry name" value="HTH_5"/>
    <property type="match status" value="1"/>
</dbReference>
<keyword evidence="1" id="KW-0805">Transcription regulation</keyword>
<dbReference type="PANTHER" id="PTHR43132:SF2">
    <property type="entry name" value="ARSENICAL RESISTANCE OPERON REPRESSOR ARSR-RELATED"/>
    <property type="match status" value="1"/>
</dbReference>
<evidence type="ECO:0000313" key="6">
    <source>
        <dbReference type="Proteomes" id="UP001526446"/>
    </source>
</evidence>
<keyword evidence="3" id="KW-0804">Transcription</keyword>
<dbReference type="SUPFAM" id="SSF46785">
    <property type="entry name" value="Winged helix' DNA-binding domain"/>
    <property type="match status" value="1"/>
</dbReference>